<evidence type="ECO:0000256" key="1">
    <source>
        <dbReference type="SAM" id="SignalP"/>
    </source>
</evidence>
<protein>
    <recommendedName>
        <fullName evidence="4">PepSY-like beta-lactamase-inhibitor</fullName>
    </recommendedName>
</protein>
<dbReference type="OrthoDB" id="668160at2"/>
<sequence length="183" mass="20655">MKNLIIFLFAVVIAAVSQAQEVTQLDEVSIGFAPIDAKVIKTPDGFTFNSDKLSSRHFVSDPIGFMYENFDIENYIAALKKEDYDSYKVSLRSSNGSMVANFDESGNLISTHQSFTNVQLPHQIMKKVYKNYKGWTMTKNKYRASTKGEVINKEFYRITLQKGNKKQNVKLEGNKTGISVASN</sequence>
<feature type="chain" id="PRO_5020613750" description="PepSY-like beta-lactamase-inhibitor" evidence="1">
    <location>
        <begin position="20"/>
        <end position="183"/>
    </location>
</feature>
<dbReference type="EMBL" id="SGXE01000008">
    <property type="protein sequence ID" value="RZS90474.1"/>
    <property type="molecule type" value="Genomic_DNA"/>
</dbReference>
<dbReference type="Gene3D" id="3.10.450.360">
    <property type="match status" value="1"/>
</dbReference>
<evidence type="ECO:0000313" key="3">
    <source>
        <dbReference type="Proteomes" id="UP000292262"/>
    </source>
</evidence>
<keyword evidence="3" id="KW-1185">Reference proteome</keyword>
<keyword evidence="1" id="KW-0732">Signal</keyword>
<organism evidence="2 3">
    <name type="scientific">Aquimarina brevivitae</name>
    <dbReference type="NCBI Taxonomy" id="323412"/>
    <lineage>
        <taxon>Bacteria</taxon>
        <taxon>Pseudomonadati</taxon>
        <taxon>Bacteroidota</taxon>
        <taxon>Flavobacteriia</taxon>
        <taxon>Flavobacteriales</taxon>
        <taxon>Flavobacteriaceae</taxon>
        <taxon>Aquimarina</taxon>
    </lineage>
</organism>
<dbReference type="RefSeq" id="WP_130287956.1">
    <property type="nucleotide sequence ID" value="NZ_SGXE01000008.1"/>
</dbReference>
<gene>
    <name evidence="2" type="ORF">EV197_3461</name>
</gene>
<comment type="caution">
    <text evidence="2">The sequence shown here is derived from an EMBL/GenBank/DDBJ whole genome shotgun (WGS) entry which is preliminary data.</text>
</comment>
<dbReference type="AlphaFoldDB" id="A0A4Q7NTW2"/>
<name>A0A4Q7NTW2_9FLAO</name>
<dbReference type="Proteomes" id="UP000292262">
    <property type="component" value="Unassembled WGS sequence"/>
</dbReference>
<accession>A0A4Q7NTW2</accession>
<evidence type="ECO:0008006" key="4">
    <source>
        <dbReference type="Google" id="ProtNLM"/>
    </source>
</evidence>
<feature type="signal peptide" evidence="1">
    <location>
        <begin position="1"/>
        <end position="19"/>
    </location>
</feature>
<proteinExistence type="predicted"/>
<evidence type="ECO:0000313" key="2">
    <source>
        <dbReference type="EMBL" id="RZS90474.1"/>
    </source>
</evidence>
<reference evidence="2 3" key="1">
    <citation type="submission" date="2019-02" db="EMBL/GenBank/DDBJ databases">
        <title>Genomic Encyclopedia of Type Strains, Phase IV (KMG-IV): sequencing the most valuable type-strain genomes for metagenomic binning, comparative biology and taxonomic classification.</title>
        <authorList>
            <person name="Goeker M."/>
        </authorList>
    </citation>
    <scope>NUCLEOTIDE SEQUENCE [LARGE SCALE GENOMIC DNA]</scope>
    <source>
        <strain evidence="2 3">DSM 17196</strain>
    </source>
</reference>
<dbReference type="SUPFAM" id="SSF160574">
    <property type="entry name" value="BT0923-like"/>
    <property type="match status" value="1"/>
</dbReference>